<dbReference type="GeneID" id="114243394"/>
<dbReference type="Proteomes" id="UP000504629">
    <property type="component" value="Unplaced"/>
</dbReference>
<dbReference type="PANTHER" id="PTHR24250:SF50">
    <property type="entry name" value="PEPTIDASE S1 DOMAIN-CONTAINING PROTEIN"/>
    <property type="match status" value="1"/>
</dbReference>
<evidence type="ECO:0000256" key="2">
    <source>
        <dbReference type="ARBA" id="ARBA00022656"/>
    </source>
</evidence>
<dbReference type="SUPFAM" id="SSF50494">
    <property type="entry name" value="Trypsin-like serine proteases"/>
    <property type="match status" value="1"/>
</dbReference>
<feature type="domain" description="Peptidase S1" evidence="8">
    <location>
        <begin position="36"/>
        <end position="287"/>
    </location>
</feature>
<evidence type="ECO:0000313" key="10">
    <source>
        <dbReference type="RefSeq" id="XP_028030677.1"/>
    </source>
</evidence>
<dbReference type="InterPro" id="IPR043504">
    <property type="entry name" value="Peptidase_S1_PA_chymotrypsin"/>
</dbReference>
<dbReference type="InterPro" id="IPR001254">
    <property type="entry name" value="Trypsin_dom"/>
</dbReference>
<protein>
    <submittedName>
        <fullName evidence="10">Collagenase-like</fullName>
    </submittedName>
</protein>
<feature type="signal peptide" evidence="7">
    <location>
        <begin position="1"/>
        <end position="20"/>
    </location>
</feature>
<accession>A0A6J2JNT3</accession>
<evidence type="ECO:0000256" key="3">
    <source>
        <dbReference type="ARBA" id="ARBA00023157"/>
    </source>
</evidence>
<evidence type="ECO:0000256" key="1">
    <source>
        <dbReference type="ARBA" id="ARBA00004239"/>
    </source>
</evidence>
<dbReference type="InterPro" id="IPR018114">
    <property type="entry name" value="TRYPSIN_HIS"/>
</dbReference>
<dbReference type="SMART" id="SM00020">
    <property type="entry name" value="Tryp_SPc"/>
    <property type="match status" value="1"/>
</dbReference>
<evidence type="ECO:0000256" key="5">
    <source>
        <dbReference type="ARBA" id="ARBA00055534"/>
    </source>
</evidence>
<dbReference type="GO" id="GO:0004252">
    <property type="term" value="F:serine-type endopeptidase activity"/>
    <property type="evidence" value="ECO:0007669"/>
    <property type="project" value="InterPro"/>
</dbReference>
<sequence>MAQWAVLLLVAIAGVAVVSADPALTFVENVRAGARIVSGWEAEEGQFPYQLSLRMVNPEGAVNACGATIIHSDWGLTAAHCTATRVTIVIRAGTVNMTRPAVVFETTDYLNHPLYDESIQQIVQPHDIGLIKFGRSLVFNDYVQPIRLQSSYHKDYNYDGYRLTATGWGRTWTNGTAPENMNWVFLRGVTNAFCSEIFVINNIVQDSTICASGYNVTSQSTCQGDSGGGLTVVDVDGQVSQVGISSFVSSTGCHTDYPAGFIRPGHYHDWYLEVTGIDFDWKPETIEQQ</sequence>
<dbReference type="Pfam" id="PF00089">
    <property type="entry name" value="Trypsin"/>
    <property type="match status" value="1"/>
</dbReference>
<dbReference type="InterPro" id="IPR009003">
    <property type="entry name" value="Peptidase_S1_PA"/>
</dbReference>
<dbReference type="PRINTS" id="PR00722">
    <property type="entry name" value="CHYMOTRYPSIN"/>
</dbReference>
<keyword evidence="3" id="KW-1015">Disulfide bond</keyword>
<gene>
    <name evidence="10" type="primary">LOC114243394</name>
</gene>
<evidence type="ECO:0000256" key="4">
    <source>
        <dbReference type="ARBA" id="ARBA00023240"/>
    </source>
</evidence>
<evidence type="ECO:0000259" key="8">
    <source>
        <dbReference type="PROSITE" id="PS50240"/>
    </source>
</evidence>
<dbReference type="InterPro" id="IPR001314">
    <property type="entry name" value="Peptidase_S1A"/>
</dbReference>
<dbReference type="GO" id="GO:0005576">
    <property type="term" value="C:extracellular region"/>
    <property type="evidence" value="ECO:0007669"/>
    <property type="project" value="UniProtKB-SubCell"/>
</dbReference>
<dbReference type="GO" id="GO:0006508">
    <property type="term" value="P:proteolysis"/>
    <property type="evidence" value="ECO:0007669"/>
    <property type="project" value="InterPro"/>
</dbReference>
<reference evidence="10" key="1">
    <citation type="submission" date="2025-08" db="UniProtKB">
        <authorList>
            <consortium name="RefSeq"/>
        </authorList>
    </citation>
    <scope>IDENTIFICATION</scope>
    <source>
        <tissue evidence="10">Silk gland</tissue>
    </source>
</reference>
<keyword evidence="4" id="KW-1199">Hemostasis impairing toxin</keyword>
<dbReference type="FunFam" id="2.40.10.10:FF:000068">
    <property type="entry name" value="transmembrane protease serine 2"/>
    <property type="match status" value="1"/>
</dbReference>
<dbReference type="AlphaFoldDB" id="A0A6J2JNT3"/>
<feature type="chain" id="PRO_5026673237" evidence="7">
    <location>
        <begin position="21"/>
        <end position="289"/>
    </location>
</feature>
<keyword evidence="7" id="KW-0732">Signal</keyword>
<dbReference type="CDD" id="cd00190">
    <property type="entry name" value="Tryp_SPc"/>
    <property type="match status" value="1"/>
</dbReference>
<dbReference type="GO" id="GO:0090729">
    <property type="term" value="F:toxin activity"/>
    <property type="evidence" value="ECO:0007669"/>
    <property type="project" value="UniProtKB-KW"/>
</dbReference>
<evidence type="ECO:0000313" key="9">
    <source>
        <dbReference type="Proteomes" id="UP000504629"/>
    </source>
</evidence>
<dbReference type="PROSITE" id="PS00134">
    <property type="entry name" value="TRYPSIN_HIS"/>
    <property type="match status" value="1"/>
</dbReference>
<dbReference type="KEGG" id="bman:114243394"/>
<keyword evidence="6" id="KW-1205">Fibrinolytic toxin</keyword>
<dbReference type="Gene3D" id="2.40.10.10">
    <property type="entry name" value="Trypsin-like serine proteases"/>
    <property type="match status" value="2"/>
</dbReference>
<dbReference type="PROSITE" id="PS50240">
    <property type="entry name" value="TRYPSIN_DOM"/>
    <property type="match status" value="1"/>
</dbReference>
<organism evidence="9 10">
    <name type="scientific">Bombyx mandarina</name>
    <name type="common">Wild silk moth</name>
    <name type="synonym">Wild silkworm</name>
    <dbReference type="NCBI Taxonomy" id="7092"/>
    <lineage>
        <taxon>Eukaryota</taxon>
        <taxon>Metazoa</taxon>
        <taxon>Ecdysozoa</taxon>
        <taxon>Arthropoda</taxon>
        <taxon>Hexapoda</taxon>
        <taxon>Insecta</taxon>
        <taxon>Pterygota</taxon>
        <taxon>Neoptera</taxon>
        <taxon>Endopterygota</taxon>
        <taxon>Lepidoptera</taxon>
        <taxon>Glossata</taxon>
        <taxon>Ditrysia</taxon>
        <taxon>Bombycoidea</taxon>
        <taxon>Bombycidae</taxon>
        <taxon>Bombycinae</taxon>
        <taxon>Bombyx</taxon>
    </lineage>
</organism>
<dbReference type="PANTHER" id="PTHR24250">
    <property type="entry name" value="CHYMOTRYPSIN-RELATED"/>
    <property type="match status" value="1"/>
</dbReference>
<dbReference type="OrthoDB" id="5597713at2759"/>
<comment type="subcellular location">
    <subcellularLocation>
        <location evidence="1">Secreted</location>
        <location evidence="1">Extracellular space</location>
    </subcellularLocation>
</comment>
<evidence type="ECO:0000256" key="6">
    <source>
        <dbReference type="ARBA" id="ARBA00084094"/>
    </source>
</evidence>
<dbReference type="RefSeq" id="XP_028030677.1">
    <property type="nucleotide sequence ID" value="XM_028174876.1"/>
</dbReference>
<evidence type="ECO:0000256" key="7">
    <source>
        <dbReference type="SAM" id="SignalP"/>
    </source>
</evidence>
<keyword evidence="9" id="KW-1185">Reference proteome</keyword>
<name>A0A6J2JNT3_BOMMA</name>
<proteinExistence type="predicted"/>
<keyword evidence="2" id="KW-0800">Toxin</keyword>
<comment type="function">
    <text evidence="5">Fibrinolytic activity; shows preferential cleavage of Arg-Gly bonds in all three fibrinogen chains. Contact with the caterpillars causes severe bleeding, due the anticoagulant effect of the protein.</text>
</comment>